<keyword evidence="1" id="KW-0472">Membrane</keyword>
<gene>
    <name evidence="2" type="ORF">ML462_10510</name>
</gene>
<keyword evidence="3" id="KW-1185">Reference proteome</keyword>
<evidence type="ECO:0000313" key="3">
    <source>
        <dbReference type="Proteomes" id="UP001139226"/>
    </source>
</evidence>
<dbReference type="EMBL" id="JAKVTV010000003">
    <property type="protein sequence ID" value="MCH4823601.1"/>
    <property type="molecule type" value="Genomic_DNA"/>
</dbReference>
<evidence type="ECO:0000256" key="1">
    <source>
        <dbReference type="SAM" id="Phobius"/>
    </source>
</evidence>
<keyword evidence="1" id="KW-0812">Transmembrane</keyword>
<reference evidence="2" key="1">
    <citation type="submission" date="2022-03" db="EMBL/GenBank/DDBJ databases">
        <title>Gramella crocea sp. nov., isolated from activated sludge of a seafood processing plant.</title>
        <authorList>
            <person name="Zhang X."/>
        </authorList>
    </citation>
    <scope>NUCLEOTIDE SEQUENCE</scope>
    <source>
        <strain evidence="2">YJ019</strain>
    </source>
</reference>
<sequence length="47" mass="5587">MNKISKYGDLDRMKKSEWLLNPARTRETILKYLIILILTVSLAYFII</sequence>
<accession>A0A9X2AAW3</accession>
<evidence type="ECO:0000313" key="2">
    <source>
        <dbReference type="EMBL" id="MCH4823601.1"/>
    </source>
</evidence>
<comment type="caution">
    <text evidence="2">The sequence shown here is derived from an EMBL/GenBank/DDBJ whole genome shotgun (WGS) entry which is preliminary data.</text>
</comment>
<dbReference type="RefSeq" id="WP_240713771.1">
    <property type="nucleotide sequence ID" value="NZ_JAKVTV010000003.1"/>
</dbReference>
<feature type="transmembrane region" description="Helical" evidence="1">
    <location>
        <begin position="29"/>
        <end position="46"/>
    </location>
</feature>
<dbReference type="Proteomes" id="UP001139226">
    <property type="component" value="Unassembled WGS sequence"/>
</dbReference>
<protein>
    <submittedName>
        <fullName evidence="2">Uncharacterized protein</fullName>
    </submittedName>
</protein>
<proteinExistence type="predicted"/>
<keyword evidence="1" id="KW-1133">Transmembrane helix</keyword>
<organism evidence="2 3">
    <name type="scientific">Christiangramia lutea</name>
    <dbReference type="NCBI Taxonomy" id="1607951"/>
    <lineage>
        <taxon>Bacteria</taxon>
        <taxon>Pseudomonadati</taxon>
        <taxon>Bacteroidota</taxon>
        <taxon>Flavobacteriia</taxon>
        <taxon>Flavobacteriales</taxon>
        <taxon>Flavobacteriaceae</taxon>
        <taxon>Christiangramia</taxon>
    </lineage>
</organism>
<dbReference type="AlphaFoldDB" id="A0A9X2AAW3"/>
<name>A0A9X2AAW3_9FLAO</name>